<evidence type="ECO:0000313" key="2">
    <source>
        <dbReference type="EMBL" id="OAY78762.1"/>
    </source>
</evidence>
<accession>A0A199VNJ9</accession>
<comment type="caution">
    <text evidence="2">The sequence shown here is derived from an EMBL/GenBank/DDBJ whole genome shotgun (WGS) entry which is preliminary data.</text>
</comment>
<evidence type="ECO:0000313" key="3">
    <source>
        <dbReference type="Proteomes" id="UP000092600"/>
    </source>
</evidence>
<evidence type="ECO:0008006" key="4">
    <source>
        <dbReference type="Google" id="ProtNLM"/>
    </source>
</evidence>
<sequence length="127" mass="13872">MTVFSWRVKGFLSSLTLSSAAVHVFTKKNPRSPADTFREGMIPTKDWMRNNLSTLSFIWRDKNFMQIGGCTFASASTDCGSVHSPSPQISPDATAGPNASAFALSTISHTNSIRLPTHMSIAKYDPM</sequence>
<reference evidence="2 3" key="1">
    <citation type="journal article" date="2016" name="DNA Res.">
        <title>The draft genome of MD-2 pineapple using hybrid error correction of long reads.</title>
        <authorList>
            <person name="Redwan R.M."/>
            <person name="Saidin A."/>
            <person name="Kumar S.V."/>
        </authorList>
    </citation>
    <scope>NUCLEOTIDE SEQUENCE [LARGE SCALE GENOMIC DNA]</scope>
    <source>
        <strain evidence="3">cv. MD2</strain>
        <tissue evidence="2">Leaf</tissue>
    </source>
</reference>
<feature type="chain" id="PRO_5008286006" description="Secreted protein" evidence="1">
    <location>
        <begin position="21"/>
        <end position="127"/>
    </location>
</feature>
<gene>
    <name evidence="2" type="ORF">ACMD2_08439</name>
</gene>
<feature type="signal peptide" evidence="1">
    <location>
        <begin position="1"/>
        <end position="20"/>
    </location>
</feature>
<protein>
    <recommendedName>
        <fullName evidence="4">Secreted protein</fullName>
    </recommendedName>
</protein>
<keyword evidence="1" id="KW-0732">Signal</keyword>
<dbReference type="AlphaFoldDB" id="A0A199VNJ9"/>
<name>A0A199VNJ9_ANACO</name>
<evidence type="ECO:0000256" key="1">
    <source>
        <dbReference type="SAM" id="SignalP"/>
    </source>
</evidence>
<proteinExistence type="predicted"/>
<dbReference type="Proteomes" id="UP000092600">
    <property type="component" value="Unassembled WGS sequence"/>
</dbReference>
<dbReference type="EMBL" id="LSRQ01001221">
    <property type="protein sequence ID" value="OAY78762.1"/>
    <property type="molecule type" value="Genomic_DNA"/>
</dbReference>
<organism evidence="2 3">
    <name type="scientific">Ananas comosus</name>
    <name type="common">Pineapple</name>
    <name type="synonym">Ananas ananas</name>
    <dbReference type="NCBI Taxonomy" id="4615"/>
    <lineage>
        <taxon>Eukaryota</taxon>
        <taxon>Viridiplantae</taxon>
        <taxon>Streptophyta</taxon>
        <taxon>Embryophyta</taxon>
        <taxon>Tracheophyta</taxon>
        <taxon>Spermatophyta</taxon>
        <taxon>Magnoliopsida</taxon>
        <taxon>Liliopsida</taxon>
        <taxon>Poales</taxon>
        <taxon>Bromeliaceae</taxon>
        <taxon>Bromelioideae</taxon>
        <taxon>Ananas</taxon>
    </lineage>
</organism>